<reference evidence="13" key="2">
    <citation type="submission" date="2018-10" db="UniProtKB">
        <authorList>
            <consortium name="EnsemblPlants"/>
        </authorList>
    </citation>
    <scope>IDENTIFICATION</scope>
</reference>
<evidence type="ECO:0000313" key="13">
    <source>
        <dbReference type="EnsemblPlants" id="TraesCS6D02G015000.1"/>
    </source>
</evidence>
<evidence type="ECO:0008006" key="15">
    <source>
        <dbReference type="Google" id="ProtNLM"/>
    </source>
</evidence>
<gene>
    <name evidence="13" type="primary">LOC123142961</name>
</gene>
<keyword evidence="5 11" id="KW-0479">Metal-binding</keyword>
<dbReference type="GeneID" id="123142961"/>
<feature type="binding site" description="axial binding residue" evidence="11">
    <location>
        <position position="471"/>
    </location>
    <ligand>
        <name>heme</name>
        <dbReference type="ChEBI" id="CHEBI:30413"/>
    </ligand>
    <ligandPart>
        <name>Fe</name>
        <dbReference type="ChEBI" id="CHEBI:18248"/>
    </ligandPart>
</feature>
<dbReference type="OrthoDB" id="1470350at2759"/>
<dbReference type="InterPro" id="IPR036396">
    <property type="entry name" value="Cyt_P450_sf"/>
</dbReference>
<comment type="cofactor">
    <cofactor evidence="11">
        <name>heme</name>
        <dbReference type="ChEBI" id="CHEBI:30413"/>
    </cofactor>
</comment>
<evidence type="ECO:0000256" key="9">
    <source>
        <dbReference type="ARBA" id="ARBA00023033"/>
    </source>
</evidence>
<comment type="similarity">
    <text evidence="2">Belongs to the cytochrome P450 family.</text>
</comment>
<dbReference type="SMR" id="A0A3B6QAI2"/>
<dbReference type="Gramene" id="TraesSYM6D03G03589520.1">
    <property type="protein sequence ID" value="TraesSYM6D03G03589520.1"/>
    <property type="gene ID" value="TraesSYM6D03G03589520"/>
</dbReference>
<dbReference type="SUPFAM" id="SSF48264">
    <property type="entry name" value="Cytochrome P450"/>
    <property type="match status" value="1"/>
</dbReference>
<dbReference type="PANTHER" id="PTHR24282">
    <property type="entry name" value="CYTOCHROME P450 FAMILY MEMBER"/>
    <property type="match status" value="1"/>
</dbReference>
<keyword evidence="7" id="KW-0560">Oxidoreductase</keyword>
<evidence type="ECO:0000256" key="5">
    <source>
        <dbReference type="ARBA" id="ARBA00022723"/>
    </source>
</evidence>
<evidence type="ECO:0000256" key="2">
    <source>
        <dbReference type="ARBA" id="ARBA00010617"/>
    </source>
</evidence>
<dbReference type="GO" id="GO:0005506">
    <property type="term" value="F:iron ion binding"/>
    <property type="evidence" value="ECO:0007669"/>
    <property type="project" value="InterPro"/>
</dbReference>
<dbReference type="Gramene" id="TraesNOR6D03G03684130.1">
    <property type="protein sequence ID" value="TraesNOR6D03G03684130.1"/>
    <property type="gene ID" value="TraesNOR6D03G03684130"/>
</dbReference>
<reference evidence="13" key="1">
    <citation type="submission" date="2018-08" db="EMBL/GenBank/DDBJ databases">
        <authorList>
            <person name="Rossello M."/>
        </authorList>
    </citation>
    <scope>NUCLEOTIDE SEQUENCE [LARGE SCALE GENOMIC DNA]</scope>
    <source>
        <strain evidence="13">cv. Chinese Spring</strain>
    </source>
</reference>
<dbReference type="PRINTS" id="PR00463">
    <property type="entry name" value="EP450I"/>
</dbReference>
<dbReference type="Gramene" id="TraesJAG6D03G03636460.1">
    <property type="protein sequence ID" value="TraesJAG6D03G03636460.1"/>
    <property type="gene ID" value="TraesJAG6D03G03636460"/>
</dbReference>
<proteinExistence type="inferred from homology"/>
<dbReference type="Gramene" id="TraesCS6D02G015000.1">
    <property type="protein sequence ID" value="TraesCS6D02G015000.1"/>
    <property type="gene ID" value="TraesCS6D02G015000"/>
</dbReference>
<feature type="signal peptide" evidence="12">
    <location>
        <begin position="1"/>
        <end position="27"/>
    </location>
</feature>
<comment type="subcellular location">
    <subcellularLocation>
        <location evidence="1">Membrane</location>
    </subcellularLocation>
</comment>
<dbReference type="PANTHER" id="PTHR24282:SF145">
    <property type="entry name" value="CYTOCHROME P450 CYP709H1"/>
    <property type="match status" value="1"/>
</dbReference>
<dbReference type="Gramene" id="TraesLDM6D03G03646340.1">
    <property type="protein sequence ID" value="TraesLDM6D03G03646340.1"/>
    <property type="gene ID" value="TraesLDM6D03G03646340"/>
</dbReference>
<dbReference type="GO" id="GO:0020037">
    <property type="term" value="F:heme binding"/>
    <property type="evidence" value="ECO:0007669"/>
    <property type="project" value="InterPro"/>
</dbReference>
<evidence type="ECO:0000256" key="4">
    <source>
        <dbReference type="ARBA" id="ARBA00022692"/>
    </source>
</evidence>
<organism evidence="13">
    <name type="scientific">Triticum aestivum</name>
    <name type="common">Wheat</name>
    <dbReference type="NCBI Taxonomy" id="4565"/>
    <lineage>
        <taxon>Eukaryota</taxon>
        <taxon>Viridiplantae</taxon>
        <taxon>Streptophyta</taxon>
        <taxon>Embryophyta</taxon>
        <taxon>Tracheophyta</taxon>
        <taxon>Spermatophyta</taxon>
        <taxon>Magnoliopsida</taxon>
        <taxon>Liliopsida</taxon>
        <taxon>Poales</taxon>
        <taxon>Poaceae</taxon>
        <taxon>BOP clade</taxon>
        <taxon>Pooideae</taxon>
        <taxon>Triticodae</taxon>
        <taxon>Triticeae</taxon>
        <taxon>Triticinae</taxon>
        <taxon>Triticum</taxon>
    </lineage>
</organism>
<keyword evidence="6" id="KW-1133">Transmembrane helix</keyword>
<accession>A0A3B6QAI2</accession>
<dbReference type="Gramene" id="TraesRN6D0100034800.1">
    <property type="protein sequence ID" value="TraesRN6D0100034800.1"/>
    <property type="gene ID" value="TraesRN6D0100034800"/>
</dbReference>
<dbReference type="GO" id="GO:0016020">
    <property type="term" value="C:membrane"/>
    <property type="evidence" value="ECO:0007669"/>
    <property type="project" value="UniProtKB-SubCell"/>
</dbReference>
<feature type="chain" id="PRO_5043179327" description="Cytochrome P450" evidence="12">
    <location>
        <begin position="28"/>
        <end position="524"/>
    </location>
</feature>
<dbReference type="PRINTS" id="PR00385">
    <property type="entry name" value="P450"/>
</dbReference>
<name>A0A3B6QAI2_WHEAT</name>
<keyword evidence="3 11" id="KW-0349">Heme</keyword>
<dbReference type="Gramene" id="TraesPARA_EIv1.0_2222790.1">
    <property type="protein sequence ID" value="TraesPARA_EIv1.0_2222790.1.CDS"/>
    <property type="gene ID" value="TraesPARA_EIv1.0_2222790"/>
</dbReference>
<dbReference type="Gramene" id="TraesCLE_scaffold_073154_01G000300.1">
    <property type="protein sequence ID" value="TraesCLE_scaffold_073154_01G000300.1"/>
    <property type="gene ID" value="TraesCLE_scaffold_073154_01G000300"/>
</dbReference>
<dbReference type="GO" id="GO:0016705">
    <property type="term" value="F:oxidoreductase activity, acting on paired donors, with incorporation or reduction of molecular oxygen"/>
    <property type="evidence" value="ECO:0007669"/>
    <property type="project" value="InterPro"/>
</dbReference>
<dbReference type="InterPro" id="IPR050665">
    <property type="entry name" value="Cytochrome_P450_Monooxygen"/>
</dbReference>
<evidence type="ECO:0000256" key="1">
    <source>
        <dbReference type="ARBA" id="ARBA00004370"/>
    </source>
</evidence>
<dbReference type="GO" id="GO:0006629">
    <property type="term" value="P:lipid metabolic process"/>
    <property type="evidence" value="ECO:0007669"/>
    <property type="project" value="UniProtKB-ARBA"/>
</dbReference>
<protein>
    <recommendedName>
        <fullName evidence="15">Cytochrome P450</fullName>
    </recommendedName>
</protein>
<dbReference type="RefSeq" id="XP_044417616.1">
    <property type="nucleotide sequence ID" value="XM_044561681.1"/>
</dbReference>
<sequence length="524" mass="58688">MAALQLAALLTLLLALWRLVWRPRAVARSFARQGIRGPPYTFLAGSLPEAKRLLIAGRRGVPPLDAECHDIMPILLPQFHRWVADYGRTFLFWIGPIPAIFSVDLQLIKQVLTDRTGLYQKDFMIPVLKSLFGNGVILINGDDWKRHRKVVLPAFNYEKIKSMSAVTAEVTRRMMQQWREQIHQSNGVKKAAEIDMIHAFNDLTAKINGRVAFGTSHQDVEEVIVLMREMQKIATASTLDAPILWYLPTRRNLHVRRLNKQLRSKIMSIMQARLAADGAKYGRGDTGGCGDDLLGLLLEAWTPNRQGSGGDTLTTDEVIDECKTFFAAGQETTATLLVWAMFLLAVHPQWQDKVREEVLREFPGGDGDDVIPNADILAKLKLLHMVLLETSRLYPPVVYIQRRAGADAVLGGITVPQGTIISIPIGMLHRDKEVWGPDANEFNPMRFEQGVTKAAKDSKALLTFSLGPRVCTGQNFGIVQVQVVMAMILSKFSFSLSPEYVHKPKYLLSLTPRLGMPLILRNLQ</sequence>
<keyword evidence="8 11" id="KW-0408">Iron</keyword>
<dbReference type="Gramene" id="TraesJUL6D03G03680500.1">
    <property type="protein sequence ID" value="TraesJUL6D03G03680500.1"/>
    <property type="gene ID" value="TraesJUL6D03G03680500"/>
</dbReference>
<dbReference type="GO" id="GO:0004497">
    <property type="term" value="F:monooxygenase activity"/>
    <property type="evidence" value="ECO:0000318"/>
    <property type="project" value="GO_Central"/>
</dbReference>
<keyword evidence="10" id="KW-0472">Membrane</keyword>
<evidence type="ECO:0000256" key="6">
    <source>
        <dbReference type="ARBA" id="ARBA00022989"/>
    </source>
</evidence>
<dbReference type="Gramene" id="TraesCS6D03G0032300.1">
    <property type="protein sequence ID" value="TraesCS6D03G0032300.1.CDS"/>
    <property type="gene ID" value="TraesCS6D03G0032300"/>
</dbReference>
<evidence type="ECO:0000256" key="10">
    <source>
        <dbReference type="ARBA" id="ARBA00023136"/>
    </source>
</evidence>
<dbReference type="Gramene" id="TraesCAD_scaffold_080509_01G000300.1">
    <property type="protein sequence ID" value="TraesCAD_scaffold_080509_01G000300.1"/>
    <property type="gene ID" value="TraesCAD_scaffold_080509_01G000300"/>
</dbReference>
<dbReference type="OMA" id="RTFLFWI"/>
<dbReference type="InterPro" id="IPR001128">
    <property type="entry name" value="Cyt_P450"/>
</dbReference>
<evidence type="ECO:0000313" key="14">
    <source>
        <dbReference type="Proteomes" id="UP000019116"/>
    </source>
</evidence>
<keyword evidence="12" id="KW-0732">Signal</keyword>
<dbReference type="EnsemblPlants" id="TraesCS6D02G015000.1">
    <property type="protein sequence ID" value="TraesCS6D02G015000.1"/>
    <property type="gene ID" value="TraesCS6D02G015000"/>
</dbReference>
<dbReference type="Gramene" id="TraesLAC6D03G03600850.1">
    <property type="protein sequence ID" value="TraesLAC6D03G03600850.1"/>
    <property type="gene ID" value="TraesLAC6D03G03600850"/>
</dbReference>
<dbReference type="Gramene" id="TraesROB_scaffold_064930_01G000300.1">
    <property type="protein sequence ID" value="TraesROB_scaffold_064930_01G000300.1"/>
    <property type="gene ID" value="TraesROB_scaffold_064930_01G000300"/>
</dbReference>
<dbReference type="PaxDb" id="4565-Traes_6DS_9C14A2153.1"/>
<evidence type="ECO:0000256" key="3">
    <source>
        <dbReference type="ARBA" id="ARBA00022617"/>
    </source>
</evidence>
<dbReference type="AlphaFoldDB" id="A0A3B6QAI2"/>
<dbReference type="STRING" id="4565.A0A3B6QAI2"/>
<dbReference type="Gene3D" id="1.10.630.10">
    <property type="entry name" value="Cytochrome P450"/>
    <property type="match status" value="1"/>
</dbReference>
<evidence type="ECO:0000256" key="12">
    <source>
        <dbReference type="SAM" id="SignalP"/>
    </source>
</evidence>
<dbReference type="Proteomes" id="UP000019116">
    <property type="component" value="Chromosome 6D"/>
</dbReference>
<dbReference type="InterPro" id="IPR002401">
    <property type="entry name" value="Cyt_P450_E_grp-I"/>
</dbReference>
<evidence type="ECO:0000256" key="8">
    <source>
        <dbReference type="ARBA" id="ARBA00023004"/>
    </source>
</evidence>
<evidence type="ECO:0000256" key="7">
    <source>
        <dbReference type="ARBA" id="ARBA00023002"/>
    </source>
</evidence>
<evidence type="ECO:0000256" key="11">
    <source>
        <dbReference type="PIRSR" id="PIRSR602401-1"/>
    </source>
</evidence>
<keyword evidence="9" id="KW-0503">Monooxygenase</keyword>
<dbReference type="Pfam" id="PF00067">
    <property type="entry name" value="p450"/>
    <property type="match status" value="1"/>
</dbReference>
<keyword evidence="4" id="KW-0812">Transmembrane</keyword>
<keyword evidence="14" id="KW-1185">Reference proteome</keyword>